<proteinExistence type="predicted"/>
<feature type="transmembrane region" description="Helical" evidence="5">
    <location>
        <begin position="78"/>
        <end position="100"/>
    </location>
</feature>
<evidence type="ECO:0000256" key="5">
    <source>
        <dbReference type="SAM" id="Phobius"/>
    </source>
</evidence>
<feature type="transmembrane region" description="Helical" evidence="5">
    <location>
        <begin position="209"/>
        <end position="229"/>
    </location>
</feature>
<name>A0A226CTJ7_FOLCA</name>
<keyword evidence="2 5" id="KW-0812">Transmembrane</keyword>
<feature type="transmembrane region" description="Helical" evidence="5">
    <location>
        <begin position="139"/>
        <end position="162"/>
    </location>
</feature>
<evidence type="ECO:0000256" key="4">
    <source>
        <dbReference type="ARBA" id="ARBA00023136"/>
    </source>
</evidence>
<dbReference type="Pfam" id="PF07690">
    <property type="entry name" value="MFS_1"/>
    <property type="match status" value="1"/>
</dbReference>
<evidence type="ECO:0000313" key="8">
    <source>
        <dbReference type="Proteomes" id="UP000198287"/>
    </source>
</evidence>
<reference evidence="6 8" key="1">
    <citation type="submission" date="2015-12" db="EMBL/GenBank/DDBJ databases">
        <title>The genome of Folsomia candida.</title>
        <authorList>
            <person name="Faddeeva A."/>
            <person name="Derks M.F."/>
            <person name="Anvar Y."/>
            <person name="Smit S."/>
            <person name="Van Straalen N."/>
            <person name="Roelofs D."/>
        </authorList>
    </citation>
    <scope>NUCLEOTIDE SEQUENCE [LARGE SCALE GENOMIC DNA]</scope>
    <source>
        <strain evidence="6 8">VU population</strain>
        <tissue evidence="6">Whole body</tissue>
    </source>
</reference>
<comment type="subcellular location">
    <subcellularLocation>
        <location evidence="1">Membrane</location>
        <topology evidence="1">Multi-pass membrane protein</topology>
    </subcellularLocation>
</comment>
<keyword evidence="3 5" id="KW-1133">Transmembrane helix</keyword>
<evidence type="ECO:0000313" key="7">
    <source>
        <dbReference type="EMBL" id="OXA37160.1"/>
    </source>
</evidence>
<feature type="transmembrane region" description="Helical" evidence="5">
    <location>
        <begin position="313"/>
        <end position="330"/>
    </location>
</feature>
<feature type="transmembrane region" description="Helical" evidence="5">
    <location>
        <begin position="112"/>
        <end position="133"/>
    </location>
</feature>
<evidence type="ECO:0000313" key="6">
    <source>
        <dbReference type="EMBL" id="OXA36762.1"/>
    </source>
</evidence>
<organism evidence="6 8">
    <name type="scientific">Folsomia candida</name>
    <name type="common">Springtail</name>
    <dbReference type="NCBI Taxonomy" id="158441"/>
    <lineage>
        <taxon>Eukaryota</taxon>
        <taxon>Metazoa</taxon>
        <taxon>Ecdysozoa</taxon>
        <taxon>Arthropoda</taxon>
        <taxon>Hexapoda</taxon>
        <taxon>Collembola</taxon>
        <taxon>Entomobryomorpha</taxon>
        <taxon>Isotomoidea</taxon>
        <taxon>Isotomidae</taxon>
        <taxon>Proisotominae</taxon>
        <taxon>Folsomia</taxon>
    </lineage>
</organism>
<feature type="transmembrane region" description="Helical" evidence="5">
    <location>
        <begin position="21"/>
        <end position="40"/>
    </location>
</feature>
<dbReference type="Proteomes" id="UP000198287">
    <property type="component" value="Unassembled WGS sequence"/>
</dbReference>
<gene>
    <name evidence="7" type="ORF">Fcan01_28084</name>
    <name evidence="6" type="ORF">Fcan01_28482</name>
</gene>
<dbReference type="PANTHER" id="PTHR23507">
    <property type="entry name" value="ZGC:174356"/>
    <property type="match status" value="1"/>
</dbReference>
<comment type="caution">
    <text evidence="6">The sequence shown here is derived from an EMBL/GenBank/DDBJ whole genome shotgun (WGS) entry which is preliminary data.</text>
</comment>
<evidence type="ECO:0000256" key="3">
    <source>
        <dbReference type="ARBA" id="ARBA00022989"/>
    </source>
</evidence>
<dbReference type="EMBL" id="LNIX01000064">
    <property type="protein sequence ID" value="OXA37160.1"/>
    <property type="molecule type" value="Genomic_DNA"/>
</dbReference>
<dbReference type="InterPro" id="IPR036259">
    <property type="entry name" value="MFS_trans_sf"/>
</dbReference>
<dbReference type="AlphaFoldDB" id="A0A226CTJ7"/>
<evidence type="ECO:0000256" key="2">
    <source>
        <dbReference type="ARBA" id="ARBA00022692"/>
    </source>
</evidence>
<dbReference type="EMBL" id="LNIX01000074">
    <property type="protein sequence ID" value="OXA36762.1"/>
    <property type="molecule type" value="Genomic_DNA"/>
</dbReference>
<evidence type="ECO:0000256" key="1">
    <source>
        <dbReference type="ARBA" id="ARBA00004141"/>
    </source>
</evidence>
<keyword evidence="4 5" id="KW-0472">Membrane</keyword>
<dbReference type="PANTHER" id="PTHR23507:SF1">
    <property type="entry name" value="FI18259P1-RELATED"/>
    <property type="match status" value="1"/>
</dbReference>
<keyword evidence="8" id="KW-1185">Reference proteome</keyword>
<dbReference type="GO" id="GO:0016020">
    <property type="term" value="C:membrane"/>
    <property type="evidence" value="ECO:0007669"/>
    <property type="project" value="UniProtKB-SubCell"/>
</dbReference>
<dbReference type="InterPro" id="IPR011701">
    <property type="entry name" value="MFS"/>
</dbReference>
<sequence length="490" mass="54082">MPLNNERRSFWISCKDLSVEPAGFLLVLSMVVSTLLFQNIRMETTCRVDLGYDMEVCKEIINKVNITYKTEEREIQKAVAGIQAVTSVVFSCITVFVVFFTGPWSDTHGRKIPLVISTMGLMLMPTMMIVGYLCLGKISAVYISLLAMLPTTLSGGATVYSMSAGSYICDTTTPKNRTVRMGVFWASVRSSTPIGFMLGGLLMKCQVGMVKSLLIPVGLSGLAFLIVFLKVRNGKPEAVFIDSGENGGTAKYSGENDEVEKFSGERDTIEKFSGKNDRTAKYSGDKPCWRKYNPVTNLIQVFGMLFQKREHALWFYLLILAHICYASPGAEQSLVYLFVRERLQWNISNFGFFSMINWVLSAGGVFLSMFVLSKTLKLSDPLVGFVSGISQISGSTMYAFTTTRIMMFCASVLDMMNGTIGVVVKSMLSKSVAINEVGKLFALLGAIDSLLPLVTMPTYAFVYRSTVTFFSGAFFLLSAGITLPVEIIFM</sequence>
<dbReference type="Gene3D" id="1.20.1250.20">
    <property type="entry name" value="MFS general substrate transporter like domains"/>
    <property type="match status" value="1"/>
</dbReference>
<feature type="transmembrane region" description="Helical" evidence="5">
    <location>
        <begin position="440"/>
        <end position="462"/>
    </location>
</feature>
<dbReference type="OrthoDB" id="419734at2759"/>
<feature type="transmembrane region" description="Helical" evidence="5">
    <location>
        <begin position="350"/>
        <end position="370"/>
    </location>
</feature>
<dbReference type="SUPFAM" id="SSF103473">
    <property type="entry name" value="MFS general substrate transporter"/>
    <property type="match status" value="1"/>
</dbReference>
<dbReference type="GO" id="GO:0022857">
    <property type="term" value="F:transmembrane transporter activity"/>
    <property type="evidence" value="ECO:0007669"/>
    <property type="project" value="InterPro"/>
</dbReference>
<feature type="transmembrane region" description="Helical" evidence="5">
    <location>
        <begin position="468"/>
        <end position="489"/>
    </location>
</feature>
<protein>
    <submittedName>
        <fullName evidence="6">Proton-coupled folate transporter</fullName>
    </submittedName>
</protein>
<accession>A0A226CTJ7</accession>
<dbReference type="OMA" id="TRKIFKW"/>